<dbReference type="EMBL" id="ATLV01017586">
    <property type="status" value="NOT_ANNOTATED_CDS"/>
    <property type="molecule type" value="Genomic_DNA"/>
</dbReference>
<sequence>MFGRMNFATAGPRFGFSVCSTTVYSQVDRRAKWTYVYSRGHSLRSTVRPTVSGVGRWKRALVYNPEQCGAVHGENAHQSGYGRGRYHPI</sequence>
<dbReference type="EnsemblMetazoa" id="ASIC009998-RA">
    <property type="protein sequence ID" value="ASIC009998-PA"/>
    <property type="gene ID" value="ASIC009998"/>
</dbReference>
<keyword evidence="3" id="KW-1185">Reference proteome</keyword>
<protein>
    <submittedName>
        <fullName evidence="1 2">Uncharacterized protein</fullName>
    </submittedName>
</protein>
<organism evidence="1">
    <name type="scientific">Anopheles sinensis</name>
    <name type="common">Mosquito</name>
    <dbReference type="NCBI Taxonomy" id="74873"/>
    <lineage>
        <taxon>Eukaryota</taxon>
        <taxon>Metazoa</taxon>
        <taxon>Ecdysozoa</taxon>
        <taxon>Arthropoda</taxon>
        <taxon>Hexapoda</taxon>
        <taxon>Insecta</taxon>
        <taxon>Pterygota</taxon>
        <taxon>Neoptera</taxon>
        <taxon>Endopterygota</taxon>
        <taxon>Diptera</taxon>
        <taxon>Nematocera</taxon>
        <taxon>Culicoidea</taxon>
        <taxon>Culicidae</taxon>
        <taxon>Anophelinae</taxon>
        <taxon>Anopheles</taxon>
    </lineage>
</organism>
<reference evidence="2" key="2">
    <citation type="submission" date="2020-05" db="UniProtKB">
        <authorList>
            <consortium name="EnsemblMetazoa"/>
        </authorList>
    </citation>
    <scope>IDENTIFICATION</scope>
</reference>
<evidence type="ECO:0000313" key="2">
    <source>
        <dbReference type="EnsemblMetazoa" id="ASIC009998-PA"/>
    </source>
</evidence>
<dbReference type="Proteomes" id="UP000030765">
    <property type="component" value="Unassembled WGS sequence"/>
</dbReference>
<reference evidence="1 3" key="1">
    <citation type="journal article" date="2014" name="BMC Genomics">
        <title>Genome sequence of Anopheles sinensis provides insight into genetics basis of mosquito competence for malaria parasites.</title>
        <authorList>
            <person name="Zhou D."/>
            <person name="Zhang D."/>
            <person name="Ding G."/>
            <person name="Shi L."/>
            <person name="Hou Q."/>
            <person name="Ye Y."/>
            <person name="Xu Y."/>
            <person name="Zhou H."/>
            <person name="Xiong C."/>
            <person name="Li S."/>
            <person name="Yu J."/>
            <person name="Hong S."/>
            <person name="Yu X."/>
            <person name="Zou P."/>
            <person name="Chen C."/>
            <person name="Chang X."/>
            <person name="Wang W."/>
            <person name="Lv Y."/>
            <person name="Sun Y."/>
            <person name="Ma L."/>
            <person name="Shen B."/>
            <person name="Zhu C."/>
        </authorList>
    </citation>
    <scope>NUCLEOTIDE SEQUENCE [LARGE SCALE GENOMIC DNA]</scope>
</reference>
<dbReference type="EMBL" id="KE525174">
    <property type="protein sequence ID" value="KFB42312.1"/>
    <property type="molecule type" value="Genomic_DNA"/>
</dbReference>
<dbReference type="AlphaFoldDB" id="A0A084VWG8"/>
<gene>
    <name evidence="1" type="ORF">ZHAS_00009998</name>
</gene>
<proteinExistence type="predicted"/>
<accession>A0A084VWG8</accession>
<dbReference type="VEuPathDB" id="VectorBase:ASIC009998"/>
<name>A0A084VWG8_ANOSI</name>
<evidence type="ECO:0000313" key="1">
    <source>
        <dbReference type="EMBL" id="KFB42312.1"/>
    </source>
</evidence>
<evidence type="ECO:0000313" key="3">
    <source>
        <dbReference type="Proteomes" id="UP000030765"/>
    </source>
</evidence>